<comment type="caution">
    <text evidence="1">The sequence shown here is derived from an EMBL/GenBank/DDBJ whole genome shotgun (WGS) entry which is preliminary data.</text>
</comment>
<dbReference type="Proteomes" id="UP000714275">
    <property type="component" value="Unassembled WGS sequence"/>
</dbReference>
<evidence type="ECO:0000313" key="1">
    <source>
        <dbReference type="EMBL" id="KAG1775223.1"/>
    </source>
</evidence>
<reference evidence="1" key="1">
    <citation type="journal article" date="2020" name="New Phytol.">
        <title>Comparative genomics reveals dynamic genome evolution in host specialist ectomycorrhizal fungi.</title>
        <authorList>
            <person name="Lofgren L.A."/>
            <person name="Nguyen N.H."/>
            <person name="Vilgalys R."/>
            <person name="Ruytinx J."/>
            <person name="Liao H.L."/>
            <person name="Branco S."/>
            <person name="Kuo A."/>
            <person name="LaButti K."/>
            <person name="Lipzen A."/>
            <person name="Andreopoulos W."/>
            <person name="Pangilinan J."/>
            <person name="Riley R."/>
            <person name="Hundley H."/>
            <person name="Na H."/>
            <person name="Barry K."/>
            <person name="Grigoriev I.V."/>
            <person name="Stajich J.E."/>
            <person name="Kennedy P.G."/>
        </authorList>
    </citation>
    <scope>NUCLEOTIDE SEQUENCE</scope>
    <source>
        <strain evidence="1">DOB743</strain>
    </source>
</reference>
<dbReference type="OrthoDB" id="2685952at2759"/>
<dbReference type="AlphaFoldDB" id="A0A9P6ZR34"/>
<proteinExistence type="predicted"/>
<organism evidence="1 2">
    <name type="scientific">Suillus placidus</name>
    <dbReference type="NCBI Taxonomy" id="48579"/>
    <lineage>
        <taxon>Eukaryota</taxon>
        <taxon>Fungi</taxon>
        <taxon>Dikarya</taxon>
        <taxon>Basidiomycota</taxon>
        <taxon>Agaricomycotina</taxon>
        <taxon>Agaricomycetes</taxon>
        <taxon>Agaricomycetidae</taxon>
        <taxon>Boletales</taxon>
        <taxon>Suillineae</taxon>
        <taxon>Suillaceae</taxon>
        <taxon>Suillus</taxon>
    </lineage>
</organism>
<protein>
    <submittedName>
        <fullName evidence="1">Uncharacterized protein</fullName>
    </submittedName>
</protein>
<evidence type="ECO:0000313" key="2">
    <source>
        <dbReference type="Proteomes" id="UP000714275"/>
    </source>
</evidence>
<gene>
    <name evidence="1" type="ORF">EV702DRAFT_1047085</name>
</gene>
<keyword evidence="2" id="KW-1185">Reference proteome</keyword>
<dbReference type="EMBL" id="JABBWD010000035">
    <property type="protein sequence ID" value="KAG1775223.1"/>
    <property type="molecule type" value="Genomic_DNA"/>
</dbReference>
<sequence>MNTPDSSKKCPMSQIASRCEDMKIDVKRPKLERLDAEPMLLLPPFCQTPGPITVSQTYVRKLILERWEAEVKACPAISILQASVRRLVVERWDAELKRCEEAKRAQLLEVLLAAHVSAPTFTLALCEGASGRKTRKDQGNLHFLHFVREIPGTRIKPKPGYQGCVVWCPDQVVAWHPVTAPSLSLDQAIKKTWAYNEASHTRPG</sequence>
<accession>A0A9P6ZR34</accession>
<name>A0A9P6ZR34_9AGAM</name>